<organism evidence="2 3">
    <name type="scientific">Aspergillus pseudodeflectus</name>
    <dbReference type="NCBI Taxonomy" id="176178"/>
    <lineage>
        <taxon>Eukaryota</taxon>
        <taxon>Fungi</taxon>
        <taxon>Dikarya</taxon>
        <taxon>Ascomycota</taxon>
        <taxon>Pezizomycotina</taxon>
        <taxon>Eurotiomycetes</taxon>
        <taxon>Eurotiomycetidae</taxon>
        <taxon>Eurotiales</taxon>
        <taxon>Aspergillaceae</taxon>
        <taxon>Aspergillus</taxon>
        <taxon>Aspergillus subgen. Nidulantes</taxon>
    </lineage>
</organism>
<evidence type="ECO:0000313" key="2">
    <source>
        <dbReference type="EMBL" id="KAL2848316.1"/>
    </source>
</evidence>
<gene>
    <name evidence="2" type="ORF">BJX68DRAFT_238886</name>
</gene>
<reference evidence="2 3" key="1">
    <citation type="submission" date="2024-07" db="EMBL/GenBank/DDBJ databases">
        <title>Section-level genome sequencing and comparative genomics of Aspergillus sections Usti and Cavernicolus.</title>
        <authorList>
            <consortium name="Lawrence Berkeley National Laboratory"/>
            <person name="Nybo J.L."/>
            <person name="Vesth T.C."/>
            <person name="Theobald S."/>
            <person name="Frisvad J.C."/>
            <person name="Larsen T.O."/>
            <person name="Kjaerboelling I."/>
            <person name="Rothschild-Mancinelli K."/>
            <person name="Lyhne E.K."/>
            <person name="Kogle M.E."/>
            <person name="Barry K."/>
            <person name="Clum A."/>
            <person name="Na H."/>
            <person name="Ledsgaard L."/>
            <person name="Lin J."/>
            <person name="Lipzen A."/>
            <person name="Kuo A."/>
            <person name="Riley R."/>
            <person name="Mondo S."/>
            <person name="LaButti K."/>
            <person name="Haridas S."/>
            <person name="Pangalinan J."/>
            <person name="Salamov A.A."/>
            <person name="Simmons B.A."/>
            <person name="Magnuson J.K."/>
            <person name="Chen J."/>
            <person name="Drula E."/>
            <person name="Henrissat B."/>
            <person name="Wiebenga A."/>
            <person name="Lubbers R.J."/>
            <person name="Gomes A.C."/>
            <person name="Macurrencykelacurrency M.R."/>
            <person name="Stajich J."/>
            <person name="Grigoriev I.V."/>
            <person name="Mortensen U.H."/>
            <person name="De vries R.P."/>
            <person name="Baker S.E."/>
            <person name="Andersen M.R."/>
        </authorList>
    </citation>
    <scope>NUCLEOTIDE SEQUENCE [LARGE SCALE GENOMIC DNA]</scope>
    <source>
        <strain evidence="2 3">CBS 756.74</strain>
    </source>
</reference>
<comment type="caution">
    <text evidence="2">The sequence shown here is derived from an EMBL/GenBank/DDBJ whole genome shotgun (WGS) entry which is preliminary data.</text>
</comment>
<sequence>MDSKCNLFVRIVALSSYLVTTSDSHLRVASGSLESRPRDLSLGRILRVCSCGLLLKKGAWSWRAPWWRSHVCEYLSSSHIRVPYLIWSVVFIIYIQGAVFGPRKDPVESCVLGDANGPLGPQPQPKARPGR</sequence>
<accession>A0ABR4K7N1</accession>
<keyword evidence="3" id="KW-1185">Reference proteome</keyword>
<feature type="compositionally biased region" description="Pro residues" evidence="1">
    <location>
        <begin position="120"/>
        <end position="131"/>
    </location>
</feature>
<dbReference type="RefSeq" id="XP_070898224.1">
    <property type="nucleotide sequence ID" value="XM_071040427.1"/>
</dbReference>
<dbReference type="Proteomes" id="UP001610444">
    <property type="component" value="Unassembled WGS sequence"/>
</dbReference>
<evidence type="ECO:0000256" key="1">
    <source>
        <dbReference type="SAM" id="MobiDB-lite"/>
    </source>
</evidence>
<feature type="region of interest" description="Disordered" evidence="1">
    <location>
        <begin position="112"/>
        <end position="131"/>
    </location>
</feature>
<protein>
    <submittedName>
        <fullName evidence="2">Uncharacterized protein</fullName>
    </submittedName>
</protein>
<evidence type="ECO:0000313" key="3">
    <source>
        <dbReference type="Proteomes" id="UP001610444"/>
    </source>
</evidence>
<dbReference type="EMBL" id="JBFXLR010000026">
    <property type="protein sequence ID" value="KAL2848316.1"/>
    <property type="molecule type" value="Genomic_DNA"/>
</dbReference>
<proteinExistence type="predicted"/>
<name>A0ABR4K7N1_9EURO</name>
<dbReference type="GeneID" id="98155591"/>